<dbReference type="Proteomes" id="UP000623129">
    <property type="component" value="Unassembled WGS sequence"/>
</dbReference>
<sequence length="101" mass="11177">MDGHTSKSSLQTKHIPKIQREKVLDGEPQVKLVIDKESNKVLYGEARKDFVDLIFGLLALPLGAFTKLLTKDAVVGSLGEVYDSLSRIHATDILPYGRRSV</sequence>
<comment type="caution">
    <text evidence="1">The sequence shown here is derived from an EMBL/GenBank/DDBJ whole genome shotgun (WGS) entry which is preliminary data.</text>
</comment>
<accession>A0A833RKT1</accession>
<dbReference type="AlphaFoldDB" id="A0A833RKT1"/>
<dbReference type="EMBL" id="SWLB01000006">
    <property type="protein sequence ID" value="KAF3337463.1"/>
    <property type="molecule type" value="Genomic_DNA"/>
</dbReference>
<name>A0A833RKT1_9POAL</name>
<dbReference type="InterPro" id="IPR007750">
    <property type="entry name" value="DUF674"/>
</dbReference>
<evidence type="ECO:0000313" key="1">
    <source>
        <dbReference type="EMBL" id="KAF3337463.1"/>
    </source>
</evidence>
<protein>
    <recommendedName>
        <fullName evidence="3">DUF674 family protein</fullName>
    </recommendedName>
</protein>
<proteinExistence type="predicted"/>
<gene>
    <name evidence="1" type="ORF">FCM35_KLT18050</name>
</gene>
<dbReference type="Pfam" id="PF05056">
    <property type="entry name" value="DUF674"/>
    <property type="match status" value="1"/>
</dbReference>
<keyword evidence="2" id="KW-1185">Reference proteome</keyword>
<evidence type="ECO:0008006" key="3">
    <source>
        <dbReference type="Google" id="ProtNLM"/>
    </source>
</evidence>
<organism evidence="1 2">
    <name type="scientific">Carex littledalei</name>
    <dbReference type="NCBI Taxonomy" id="544730"/>
    <lineage>
        <taxon>Eukaryota</taxon>
        <taxon>Viridiplantae</taxon>
        <taxon>Streptophyta</taxon>
        <taxon>Embryophyta</taxon>
        <taxon>Tracheophyta</taxon>
        <taxon>Spermatophyta</taxon>
        <taxon>Magnoliopsida</taxon>
        <taxon>Liliopsida</taxon>
        <taxon>Poales</taxon>
        <taxon>Cyperaceae</taxon>
        <taxon>Cyperoideae</taxon>
        <taxon>Cariceae</taxon>
        <taxon>Carex</taxon>
        <taxon>Carex subgen. Euthyceras</taxon>
    </lineage>
</organism>
<dbReference type="PANTHER" id="PTHR33103:SF19">
    <property type="entry name" value="OS09G0544700 PROTEIN"/>
    <property type="match status" value="1"/>
</dbReference>
<dbReference type="PANTHER" id="PTHR33103">
    <property type="entry name" value="OS01G0153900 PROTEIN"/>
    <property type="match status" value="1"/>
</dbReference>
<reference evidence="1" key="1">
    <citation type="submission" date="2020-01" db="EMBL/GenBank/DDBJ databases">
        <title>Genome sequence of Kobresia littledalei, the first chromosome-level genome in the family Cyperaceae.</title>
        <authorList>
            <person name="Qu G."/>
        </authorList>
    </citation>
    <scope>NUCLEOTIDE SEQUENCE</scope>
    <source>
        <strain evidence="1">C.B.Clarke</strain>
        <tissue evidence="1">Leaf</tissue>
    </source>
</reference>
<evidence type="ECO:0000313" key="2">
    <source>
        <dbReference type="Proteomes" id="UP000623129"/>
    </source>
</evidence>
<dbReference type="OrthoDB" id="2014278at2759"/>